<name>A0A024FXR1_9STRA</name>
<protein>
    <submittedName>
        <fullName evidence="2">Uncharacterized protein</fullName>
    </submittedName>
</protein>
<dbReference type="AlphaFoldDB" id="A0A024FXR1"/>
<proteinExistence type="predicted"/>
<gene>
    <name evidence="2" type="ORF">BN9_129080</name>
</gene>
<evidence type="ECO:0000313" key="2">
    <source>
        <dbReference type="EMBL" id="CCI11439.1"/>
    </source>
</evidence>
<evidence type="ECO:0000256" key="1">
    <source>
        <dbReference type="SAM" id="MobiDB-lite"/>
    </source>
</evidence>
<dbReference type="OrthoDB" id="127590at2759"/>
<sequence length="143" mass="15303">MGSAKQTHAGAKAPNPFVERSDVNAPSAHMTNPLDEQLQLILSKKRSARCWSQASAVSKSHRDYVFTPPDVEERIRQTVGHSLSGCAIGQKATSSTDLASLQVLREREADIFQAYFLGGLKPLPTLPGIGLTTSGRGSVRSSA</sequence>
<keyword evidence="3" id="KW-1185">Reference proteome</keyword>
<feature type="region of interest" description="Disordered" evidence="1">
    <location>
        <begin position="1"/>
        <end position="30"/>
    </location>
</feature>
<reference evidence="2 3" key="1">
    <citation type="submission" date="2012-05" db="EMBL/GenBank/DDBJ databases">
        <title>Recombination and specialization in a pathogen metapopulation.</title>
        <authorList>
            <person name="Gardiner A."/>
            <person name="Kemen E."/>
            <person name="Schultz-Larsen T."/>
            <person name="MacLean D."/>
            <person name="Van Oosterhout C."/>
            <person name="Jones J.D.G."/>
        </authorList>
    </citation>
    <scope>NUCLEOTIDE SEQUENCE [LARGE SCALE GENOMIC DNA]</scope>
    <source>
        <strain evidence="2 3">Ac Nc2</strain>
    </source>
</reference>
<dbReference type="InParanoid" id="A0A024FXR1"/>
<organism evidence="2 3">
    <name type="scientific">Albugo candida</name>
    <dbReference type="NCBI Taxonomy" id="65357"/>
    <lineage>
        <taxon>Eukaryota</taxon>
        <taxon>Sar</taxon>
        <taxon>Stramenopiles</taxon>
        <taxon>Oomycota</taxon>
        <taxon>Peronosporomycetes</taxon>
        <taxon>Albuginales</taxon>
        <taxon>Albuginaceae</taxon>
        <taxon>Albugo</taxon>
    </lineage>
</organism>
<comment type="caution">
    <text evidence="2">The sequence shown here is derived from an EMBL/GenBank/DDBJ whole genome shotgun (WGS) entry which is preliminary data.</text>
</comment>
<dbReference type="EMBL" id="CAIX01001038">
    <property type="protein sequence ID" value="CCI11439.1"/>
    <property type="molecule type" value="Genomic_DNA"/>
</dbReference>
<evidence type="ECO:0000313" key="3">
    <source>
        <dbReference type="Proteomes" id="UP000053237"/>
    </source>
</evidence>
<accession>A0A024FXR1</accession>
<dbReference type="Proteomes" id="UP000053237">
    <property type="component" value="Unassembled WGS sequence"/>
</dbReference>